<dbReference type="AlphaFoldDB" id="A0A1W6NZ48"/>
<sequence>MIVHLNSFPRQDGQGPECGSPSAIPSLTNQIWWRSATISR</sequence>
<proteinExistence type="predicted"/>
<reference evidence="2 3" key="1">
    <citation type="submission" date="2017-02" db="EMBL/GenBank/DDBJ databases">
        <title>Ketogulonicigenium robustum SPU B003 Genome sequencing and assembly.</title>
        <authorList>
            <person name="Li Y."/>
            <person name="Liu L."/>
            <person name="Wang C."/>
            <person name="Zhang M."/>
            <person name="Zhang T."/>
            <person name="Zhang Y."/>
        </authorList>
    </citation>
    <scope>NUCLEOTIDE SEQUENCE [LARGE SCALE GENOMIC DNA]</scope>
    <source>
        <strain evidence="2 3">SPU_B003</strain>
    </source>
</reference>
<feature type="region of interest" description="Disordered" evidence="1">
    <location>
        <begin position="1"/>
        <end position="23"/>
    </location>
</feature>
<accession>A0A1W6NZ48</accession>
<dbReference type="Proteomes" id="UP000242447">
    <property type="component" value="Chromosome"/>
</dbReference>
<keyword evidence="3" id="KW-1185">Reference proteome</keyword>
<evidence type="ECO:0000256" key="1">
    <source>
        <dbReference type="SAM" id="MobiDB-lite"/>
    </source>
</evidence>
<evidence type="ECO:0000313" key="2">
    <source>
        <dbReference type="EMBL" id="ARO14515.1"/>
    </source>
</evidence>
<gene>
    <name evidence="2" type="ORF">BVG79_01169</name>
</gene>
<name>A0A1W6NZ48_9RHOB</name>
<evidence type="ECO:0000313" key="3">
    <source>
        <dbReference type="Proteomes" id="UP000242447"/>
    </source>
</evidence>
<dbReference type="KEGG" id="kro:BVG79_01169"/>
<organism evidence="2 3">
    <name type="scientific">Ketogulonicigenium robustum</name>
    <dbReference type="NCBI Taxonomy" id="92947"/>
    <lineage>
        <taxon>Bacteria</taxon>
        <taxon>Pseudomonadati</taxon>
        <taxon>Pseudomonadota</taxon>
        <taxon>Alphaproteobacteria</taxon>
        <taxon>Rhodobacterales</taxon>
        <taxon>Roseobacteraceae</taxon>
        <taxon>Ketogulonicigenium</taxon>
    </lineage>
</organism>
<protein>
    <submittedName>
        <fullName evidence="2">Uncharacterized protein</fullName>
    </submittedName>
</protein>
<dbReference type="EMBL" id="CP019937">
    <property type="protein sequence ID" value="ARO14515.1"/>
    <property type="molecule type" value="Genomic_DNA"/>
</dbReference>